<keyword evidence="2" id="KW-1185">Reference proteome</keyword>
<evidence type="ECO:0000313" key="2">
    <source>
        <dbReference type="Proteomes" id="UP000192251"/>
    </source>
</evidence>
<dbReference type="RefSeq" id="WP_084748279.1">
    <property type="nucleotide sequence ID" value="NZ_CP020563.1"/>
</dbReference>
<dbReference type="KEGG" id="kab:B7C62_20555"/>
<protein>
    <submittedName>
        <fullName evidence="1">Uncharacterized protein</fullName>
    </submittedName>
</protein>
<organism evidence="1 2">
    <name type="scientific">Kitasatospora albolonga</name>
    <dbReference type="NCBI Taxonomy" id="68173"/>
    <lineage>
        <taxon>Bacteria</taxon>
        <taxon>Bacillati</taxon>
        <taxon>Actinomycetota</taxon>
        <taxon>Actinomycetes</taxon>
        <taxon>Kitasatosporales</taxon>
        <taxon>Streptomycetaceae</taxon>
        <taxon>Kitasatospora</taxon>
    </lineage>
</organism>
<dbReference type="EMBL" id="CP020563">
    <property type="protein sequence ID" value="ARF74357.1"/>
    <property type="molecule type" value="Genomic_DNA"/>
</dbReference>
<name>A0ABC8BVJ3_9ACTN</name>
<accession>A0ABC8BVJ3</accession>
<proteinExistence type="predicted"/>
<gene>
    <name evidence="1" type="ORF">B7C62_20555</name>
</gene>
<dbReference type="AlphaFoldDB" id="A0ABC8BVJ3"/>
<evidence type="ECO:0000313" key="1">
    <source>
        <dbReference type="EMBL" id="ARF74357.1"/>
    </source>
</evidence>
<dbReference type="Proteomes" id="UP000192251">
    <property type="component" value="Chromosome"/>
</dbReference>
<reference evidence="1 2" key="1">
    <citation type="submission" date="2017-04" db="EMBL/GenBank/DDBJ databases">
        <title>The complete genome sequence of Streptomyces albolongus YIM 101047, the producer of novel bafilomycins and novel odoriferous sesquiterpenoids.</title>
        <authorList>
            <person name="Yin M."/>
            <person name="Jiang Y."/>
        </authorList>
    </citation>
    <scope>NUCLEOTIDE SEQUENCE [LARGE SCALE GENOMIC DNA]</scope>
    <source>
        <strain evidence="1 2">YIM 101047</strain>
    </source>
</reference>
<sequence>MTNVITRLHATGQLPVTAIADTESGGLTAAAYPVLGTPAFAVPFTAKAFSAGIAFGAATVAAYDAGAGK</sequence>